<dbReference type="InterPro" id="IPR016050">
    <property type="entry name" value="Proteasome_bsu_CS"/>
</dbReference>
<keyword evidence="1 6" id="KW-0963">Cytoplasm</keyword>
<keyword evidence="3 6" id="KW-0539">Nucleus</keyword>
<evidence type="ECO:0000256" key="4">
    <source>
        <dbReference type="ARBA" id="ARBA00024953"/>
    </source>
</evidence>
<dbReference type="Proteomes" id="UP000095300">
    <property type="component" value="Unassembled WGS sequence"/>
</dbReference>
<evidence type="ECO:0000256" key="2">
    <source>
        <dbReference type="ARBA" id="ARBA00022942"/>
    </source>
</evidence>
<evidence type="ECO:0000256" key="1">
    <source>
        <dbReference type="ARBA" id="ARBA00022490"/>
    </source>
</evidence>
<dbReference type="InterPro" id="IPR016295">
    <property type="entry name" value="Proteasome_beta4"/>
</dbReference>
<keyword evidence="2 6" id="KW-0647">Proteasome</keyword>
<dbReference type="PANTHER" id="PTHR32194:SF6">
    <property type="entry name" value="PROTEASOME SUBUNIT BETA"/>
    <property type="match status" value="1"/>
</dbReference>
<accession>A0A1I8NMK3</accession>
<gene>
    <name evidence="7" type="primary">106085821</name>
</gene>
<dbReference type="SUPFAM" id="SSF56235">
    <property type="entry name" value="N-terminal nucleophile aminohydrolases (Ntn hydrolases)"/>
    <property type="match status" value="1"/>
</dbReference>
<protein>
    <recommendedName>
        <fullName evidence="6">Proteasome subunit beta</fullName>
    </recommendedName>
</protein>
<dbReference type="EnsemblMetazoa" id="SCAU000355-RA">
    <property type="protein sequence ID" value="SCAU000355-PA"/>
    <property type="gene ID" value="SCAU000355"/>
</dbReference>
<dbReference type="InterPro" id="IPR029055">
    <property type="entry name" value="Ntn_hydrolases_N"/>
</dbReference>
<dbReference type="FunFam" id="3.60.20.10:FF:000070">
    <property type="entry name" value="Proteasome subunit beta"/>
    <property type="match status" value="1"/>
</dbReference>
<evidence type="ECO:0000313" key="8">
    <source>
        <dbReference type="Proteomes" id="UP000095300"/>
    </source>
</evidence>
<organism evidence="7 8">
    <name type="scientific">Stomoxys calcitrans</name>
    <name type="common">Stable fly</name>
    <name type="synonym">Conops calcitrans</name>
    <dbReference type="NCBI Taxonomy" id="35570"/>
    <lineage>
        <taxon>Eukaryota</taxon>
        <taxon>Metazoa</taxon>
        <taxon>Ecdysozoa</taxon>
        <taxon>Arthropoda</taxon>
        <taxon>Hexapoda</taxon>
        <taxon>Insecta</taxon>
        <taxon>Pterygota</taxon>
        <taxon>Neoptera</taxon>
        <taxon>Endopterygota</taxon>
        <taxon>Diptera</taxon>
        <taxon>Brachycera</taxon>
        <taxon>Muscomorpha</taxon>
        <taxon>Muscoidea</taxon>
        <taxon>Muscidae</taxon>
        <taxon>Stomoxys</taxon>
    </lineage>
</organism>
<dbReference type="InterPro" id="IPR001353">
    <property type="entry name" value="Proteasome_sua/b"/>
</dbReference>
<dbReference type="PIRSF" id="PIRSF001213">
    <property type="entry name" value="Psome_endopept_beta"/>
    <property type="match status" value="1"/>
</dbReference>
<dbReference type="VEuPathDB" id="VectorBase:SCAU000355"/>
<dbReference type="OrthoDB" id="7854943at2759"/>
<comment type="subunit">
    <text evidence="5">The 26S proteasome consists of a 20S proteasome core and two 19S regulatory subunits. The 20S proteasome core is composed of 28 subunits that are arranged in four stacked rings, resulting in a barrel-shaped structure. The two end rings are each formed by seven alpha subunits, and the two central rings are each formed by seven beta subunits. The catalytic chamber with the active sites is on the inside of the barrel.</text>
</comment>
<dbReference type="CDD" id="cd03760">
    <property type="entry name" value="proteasome_beta_type_4"/>
    <property type="match status" value="1"/>
</dbReference>
<keyword evidence="8" id="KW-1185">Reference proteome</keyword>
<reference evidence="7" key="1">
    <citation type="submission" date="2020-05" db="UniProtKB">
        <authorList>
            <consortium name="EnsemblMetazoa"/>
        </authorList>
    </citation>
    <scope>IDENTIFICATION</scope>
    <source>
        <strain evidence="7">USDA</strain>
    </source>
</reference>
<dbReference type="Gene3D" id="3.60.20.10">
    <property type="entry name" value="Glutamine Phosphoribosylpyrophosphate, subunit 1, domain 1"/>
    <property type="match status" value="1"/>
</dbReference>
<evidence type="ECO:0000256" key="5">
    <source>
        <dbReference type="ARBA" id="ARBA00026071"/>
    </source>
</evidence>
<dbReference type="PROSITE" id="PS51476">
    <property type="entry name" value="PROTEASOME_BETA_2"/>
    <property type="match status" value="1"/>
</dbReference>
<comment type="similarity">
    <text evidence="6">Belongs to the peptidase T1B family.</text>
</comment>
<dbReference type="InterPro" id="IPR023333">
    <property type="entry name" value="Proteasome_suB-type"/>
</dbReference>
<dbReference type="GO" id="GO:0051603">
    <property type="term" value="P:proteolysis involved in protein catabolic process"/>
    <property type="evidence" value="ECO:0007669"/>
    <property type="project" value="InterPro"/>
</dbReference>
<evidence type="ECO:0000313" key="7">
    <source>
        <dbReference type="EnsemblMetazoa" id="SCAU000355-PA"/>
    </source>
</evidence>
<evidence type="ECO:0000256" key="3">
    <source>
        <dbReference type="ARBA" id="ARBA00023242"/>
    </source>
</evidence>
<dbReference type="GO" id="GO:0005634">
    <property type="term" value="C:nucleus"/>
    <property type="evidence" value="ECO:0007669"/>
    <property type="project" value="UniProtKB-SubCell"/>
</dbReference>
<dbReference type="GO" id="GO:0005737">
    <property type="term" value="C:cytoplasm"/>
    <property type="evidence" value="ECO:0007669"/>
    <property type="project" value="UniProtKB-SubCell"/>
</dbReference>
<dbReference type="Pfam" id="PF00227">
    <property type="entry name" value="Proteasome"/>
    <property type="match status" value="1"/>
</dbReference>
<dbReference type="KEGG" id="scac:106085821"/>
<comment type="subcellular location">
    <subcellularLocation>
        <location evidence="6">Cytoplasm</location>
    </subcellularLocation>
    <subcellularLocation>
        <location evidence="6">Nucleus</location>
    </subcellularLocation>
</comment>
<sequence>MYGGNQLFSQQLWGNGPAPGQFYNFTGGYGGLATTGLNNNCKEYTTPGLFGTQHSSSPITTGTSVVGIRFDGGVMIAADNLVSYGSLARYQDVQRVFKVNNKTIMGAGGDFADFQSLKRSIDQKMIEDMCHEDELEMKPKSLYNWLTRVFYNRRSRINPLWLEMVVGGLDNGEPFLGHVDLRGRAYQDDVVATGFGKHLALPLVREHLVEGQKLTQHQASEVLRKCMEVLYYRDCRSMPKYSVAVCTKDGSVVQGPFNVNENWQLATMVKGY</sequence>
<name>A0A1I8NMK3_STOCA</name>
<proteinExistence type="inferred from homology"/>
<comment type="function">
    <text evidence="4">Non-catalytic component of the proteasome, a multicatalytic proteinase complex which is characterized by its ability to cleave peptides with Arg, Phe, Tyr, Leu, and Glu adjacent to the leaving group at neutral or slightly basic pH. The proteasome has an ATP-dependent proteolytic activity.</text>
</comment>
<dbReference type="GO" id="GO:0019774">
    <property type="term" value="C:proteasome core complex, beta-subunit complex"/>
    <property type="evidence" value="ECO:0007669"/>
    <property type="project" value="UniProtKB-UniRule"/>
</dbReference>
<evidence type="ECO:0000256" key="6">
    <source>
        <dbReference type="PIRNR" id="PIRNR001213"/>
    </source>
</evidence>
<dbReference type="PROSITE" id="PS00854">
    <property type="entry name" value="PROTEASOME_BETA_1"/>
    <property type="match status" value="1"/>
</dbReference>
<dbReference type="AlphaFoldDB" id="A0A1I8NMK3"/>
<dbReference type="STRING" id="35570.A0A1I8NMK3"/>
<dbReference type="PANTHER" id="PTHR32194">
    <property type="entry name" value="METALLOPROTEASE TLDD"/>
    <property type="match status" value="1"/>
</dbReference>